<gene>
    <name evidence="3" type="ORF">SAMN05660862_1993</name>
</gene>
<evidence type="ECO:0000313" key="3">
    <source>
        <dbReference type="EMBL" id="SMG29933.1"/>
    </source>
</evidence>
<evidence type="ECO:0000313" key="4">
    <source>
        <dbReference type="Proteomes" id="UP000192980"/>
    </source>
</evidence>
<dbReference type="GO" id="GO:0015562">
    <property type="term" value="F:efflux transmembrane transporter activity"/>
    <property type="evidence" value="ECO:0007669"/>
    <property type="project" value="InterPro"/>
</dbReference>
<evidence type="ECO:0000256" key="1">
    <source>
        <dbReference type="ARBA" id="ARBA00007613"/>
    </source>
</evidence>
<sequence length="489" mass="54137">MPTGNMKIRFDTMMFKRNIGYAFGGALLTTVLWSSCAVQQHNPAADLVLQDTFRNENTAWLQDSSIAKISYADFFQDPVLVQLIDRAMLNNNDLQVALKQIEFAAQGYTQAKWLYAPVVNANLANVTVNRPSSNSMNGIMASEFMGQKYTMDYTSVVNLSWEVDVWGKIKGQKQEALMDLLKTQEASRAVKTRVVTEVVQGYYNLLMLDKQLEITRENLIFADSTLAILEKQQVLGLINSLAVQQQQLTRDQIAKNIPAVESAISIQENALSILVGVMPDRVERKAGLNQVYVPQGLATGVPAELLSYRPDVRTSELDVRRSMASIHVAKVSMYPVLNITAQGGLNALKAHNWFNIPGSLFGVAAGAIAQPILNGRQLKTRYEQAKIVAEQAEINFKQSVLKAVGEVSDALVQIQKLDEQEKISDGMVAQSGRLVDNALLLYKYNDATYLEVIVAQTNKLQAELDLASVKAQKLQAITMLYRSLGGGWQ</sequence>
<dbReference type="Proteomes" id="UP000192980">
    <property type="component" value="Unassembled WGS sequence"/>
</dbReference>
<keyword evidence="2" id="KW-0472">Membrane</keyword>
<keyword evidence="2" id="KW-1134">Transmembrane beta strand</keyword>
<keyword evidence="4" id="KW-1185">Reference proteome</keyword>
<dbReference type="InterPro" id="IPR010131">
    <property type="entry name" value="MdtP/NodT-like"/>
</dbReference>
<dbReference type="SUPFAM" id="SSF56954">
    <property type="entry name" value="Outer membrane efflux proteins (OEP)"/>
    <property type="match status" value="1"/>
</dbReference>
<proteinExistence type="inferred from homology"/>
<dbReference type="Pfam" id="PF02321">
    <property type="entry name" value="OEP"/>
    <property type="match status" value="2"/>
</dbReference>
<keyword evidence="2 3" id="KW-0449">Lipoprotein</keyword>
<dbReference type="NCBIfam" id="TIGR01845">
    <property type="entry name" value="outer_NodT"/>
    <property type="match status" value="1"/>
</dbReference>
<comment type="similarity">
    <text evidence="1 2">Belongs to the outer membrane factor (OMF) (TC 1.B.17) family.</text>
</comment>
<dbReference type="Gene3D" id="1.20.1600.10">
    <property type="entry name" value="Outer membrane efflux proteins (OEP)"/>
    <property type="match status" value="1"/>
</dbReference>
<accession>A0A1X7JPU5</accession>
<dbReference type="EMBL" id="FXAU01000003">
    <property type="protein sequence ID" value="SMG29933.1"/>
    <property type="molecule type" value="Genomic_DNA"/>
</dbReference>
<dbReference type="InterPro" id="IPR003423">
    <property type="entry name" value="OMP_efflux"/>
</dbReference>
<keyword evidence="2" id="KW-0812">Transmembrane</keyword>
<name>A0A1X7JPU5_9SPHI</name>
<dbReference type="GO" id="GO:0005886">
    <property type="term" value="C:plasma membrane"/>
    <property type="evidence" value="ECO:0007669"/>
    <property type="project" value="UniProtKB-SubCell"/>
</dbReference>
<protein>
    <submittedName>
        <fullName evidence="3">Efflux transporter, outer membrane factor (OMF) lipoprotein, NodT family</fullName>
    </submittedName>
</protein>
<dbReference type="Gene3D" id="2.20.200.10">
    <property type="entry name" value="Outer membrane efflux proteins (OEP)"/>
    <property type="match status" value="1"/>
</dbReference>
<dbReference type="STRING" id="561061.SAMN05660862_1993"/>
<evidence type="ECO:0000256" key="2">
    <source>
        <dbReference type="RuleBase" id="RU362097"/>
    </source>
</evidence>
<reference evidence="3 4" key="1">
    <citation type="submission" date="2017-04" db="EMBL/GenBank/DDBJ databases">
        <authorList>
            <person name="Afonso C.L."/>
            <person name="Miller P.J."/>
            <person name="Scott M.A."/>
            <person name="Spackman E."/>
            <person name="Goraichik I."/>
            <person name="Dimitrov K.M."/>
            <person name="Suarez D.L."/>
            <person name="Swayne D.E."/>
        </authorList>
    </citation>
    <scope>NUCLEOTIDE SEQUENCE [LARGE SCALE GENOMIC DNA]</scope>
    <source>
        <strain evidence="3 4">DSM 22418</strain>
    </source>
</reference>
<organism evidence="3 4">
    <name type="scientific">Sphingobacterium psychroaquaticum</name>
    <dbReference type="NCBI Taxonomy" id="561061"/>
    <lineage>
        <taxon>Bacteria</taxon>
        <taxon>Pseudomonadati</taxon>
        <taxon>Bacteroidota</taxon>
        <taxon>Sphingobacteriia</taxon>
        <taxon>Sphingobacteriales</taxon>
        <taxon>Sphingobacteriaceae</taxon>
        <taxon>Sphingobacterium</taxon>
    </lineage>
</organism>
<dbReference type="AlphaFoldDB" id="A0A1X7JPU5"/>
<comment type="subcellular location">
    <subcellularLocation>
        <location evidence="2">Cell membrane</location>
        <topology evidence="2">Lipid-anchor</topology>
    </subcellularLocation>
</comment>
<keyword evidence="2" id="KW-0564">Palmitate</keyword>
<dbReference type="PANTHER" id="PTHR30203">
    <property type="entry name" value="OUTER MEMBRANE CATION EFFLUX PROTEIN"/>
    <property type="match status" value="1"/>
</dbReference>